<sequence length="162" mass="17995">MDIRIAFPTIMLRYWFPRCNYVVVFLRMYNCKILAACAFVIHNSVLFMSLLYTYFTHLCSTILCLFNSVTRNYFENLVRALESGLNDVGAHTGQGACSKAVSSKNLGGKSKSGKNKAPVGASKSGSSTRGMDDGNIWACDQCTFANPRSARSCQVCDHQQHR</sequence>
<dbReference type="InterPro" id="IPR001876">
    <property type="entry name" value="Znf_RanBP2"/>
</dbReference>
<keyword evidence="5" id="KW-1133">Transmembrane helix</keyword>
<dbReference type="InterPro" id="IPR036443">
    <property type="entry name" value="Znf_RanBP2_sf"/>
</dbReference>
<evidence type="ECO:0000259" key="6">
    <source>
        <dbReference type="PROSITE" id="PS01358"/>
    </source>
</evidence>
<proteinExistence type="predicted"/>
<keyword evidence="3" id="KW-0862">Zinc</keyword>
<reference evidence="8" key="2">
    <citation type="journal article" date="2017" name="Nat. Plants">
        <title>The Aegilops tauschii genome reveals multiple impacts of transposons.</title>
        <authorList>
            <person name="Zhao G."/>
            <person name="Zou C."/>
            <person name="Li K."/>
            <person name="Wang K."/>
            <person name="Li T."/>
            <person name="Gao L."/>
            <person name="Zhang X."/>
            <person name="Wang H."/>
            <person name="Yang Z."/>
            <person name="Liu X."/>
            <person name="Jiang W."/>
            <person name="Mao L."/>
            <person name="Kong X."/>
            <person name="Jiao Y."/>
            <person name="Jia J."/>
        </authorList>
    </citation>
    <scope>NUCLEOTIDE SEQUENCE [LARGE SCALE GENOMIC DNA]</scope>
    <source>
        <strain evidence="8">cv. AL8/78</strain>
    </source>
</reference>
<dbReference type="SMART" id="SM00547">
    <property type="entry name" value="ZnF_RBZ"/>
    <property type="match status" value="1"/>
</dbReference>
<keyword evidence="2" id="KW-0863">Zinc-finger</keyword>
<keyword evidence="5" id="KW-0472">Membrane</keyword>
<dbReference type="Proteomes" id="UP000015105">
    <property type="component" value="Chromosome 6D"/>
</dbReference>
<reference evidence="7" key="5">
    <citation type="journal article" date="2021" name="G3 (Bethesda)">
        <title>Aegilops tauschii genome assembly Aet v5.0 features greater sequence contiguity and improved annotation.</title>
        <authorList>
            <person name="Wang L."/>
            <person name="Zhu T."/>
            <person name="Rodriguez J.C."/>
            <person name="Deal K.R."/>
            <person name="Dubcovsky J."/>
            <person name="McGuire P.E."/>
            <person name="Lux T."/>
            <person name="Spannagl M."/>
            <person name="Mayer K.F.X."/>
            <person name="Baldrich P."/>
            <person name="Meyers B.C."/>
            <person name="Huo N."/>
            <person name="Gu Y.Q."/>
            <person name="Zhou H."/>
            <person name="Devos K.M."/>
            <person name="Bennetzen J.L."/>
            <person name="Unver T."/>
            <person name="Budak H."/>
            <person name="Gulick P.J."/>
            <person name="Galiba G."/>
            <person name="Kalapos B."/>
            <person name="Nelson D.R."/>
            <person name="Li P."/>
            <person name="You F.M."/>
            <person name="Luo M.C."/>
            <person name="Dvorak J."/>
        </authorList>
    </citation>
    <scope>NUCLEOTIDE SEQUENCE [LARGE SCALE GENOMIC DNA]</scope>
    <source>
        <strain evidence="7">cv. AL8/78</strain>
    </source>
</reference>
<feature type="region of interest" description="Disordered" evidence="4">
    <location>
        <begin position="101"/>
        <end position="129"/>
    </location>
</feature>
<dbReference type="Gramene" id="AET6Gv20570500.17">
    <property type="protein sequence ID" value="AET6Gv20570500.17"/>
    <property type="gene ID" value="AET6Gv20570500"/>
</dbReference>
<feature type="transmembrane region" description="Helical" evidence="5">
    <location>
        <begin position="47"/>
        <end position="69"/>
    </location>
</feature>
<reference evidence="7" key="4">
    <citation type="submission" date="2019-03" db="UniProtKB">
        <authorList>
            <consortium name="EnsemblPlants"/>
        </authorList>
    </citation>
    <scope>IDENTIFICATION</scope>
</reference>
<evidence type="ECO:0000313" key="7">
    <source>
        <dbReference type="EnsemblPlants" id="AET6Gv20570500.17"/>
    </source>
</evidence>
<protein>
    <recommendedName>
        <fullName evidence="6">RanBP2-type domain-containing protein</fullName>
    </recommendedName>
</protein>
<reference evidence="7" key="3">
    <citation type="journal article" date="2017" name="Nature">
        <title>Genome sequence of the progenitor of the wheat D genome Aegilops tauschii.</title>
        <authorList>
            <person name="Luo M.C."/>
            <person name="Gu Y.Q."/>
            <person name="Puiu D."/>
            <person name="Wang H."/>
            <person name="Twardziok S.O."/>
            <person name="Deal K.R."/>
            <person name="Huo N."/>
            <person name="Zhu T."/>
            <person name="Wang L."/>
            <person name="Wang Y."/>
            <person name="McGuire P.E."/>
            <person name="Liu S."/>
            <person name="Long H."/>
            <person name="Ramasamy R.K."/>
            <person name="Rodriguez J.C."/>
            <person name="Van S.L."/>
            <person name="Yuan L."/>
            <person name="Wang Z."/>
            <person name="Xia Z."/>
            <person name="Xiao L."/>
            <person name="Anderson O.D."/>
            <person name="Ouyang S."/>
            <person name="Liang Y."/>
            <person name="Zimin A.V."/>
            <person name="Pertea G."/>
            <person name="Qi P."/>
            <person name="Bennetzen J.L."/>
            <person name="Dai X."/>
            <person name="Dawson M.W."/>
            <person name="Muller H.G."/>
            <person name="Kugler K."/>
            <person name="Rivarola-Duarte L."/>
            <person name="Spannagl M."/>
            <person name="Mayer K.F.X."/>
            <person name="Lu F.H."/>
            <person name="Bevan M.W."/>
            <person name="Leroy P."/>
            <person name="Li P."/>
            <person name="You F.M."/>
            <person name="Sun Q."/>
            <person name="Liu Z."/>
            <person name="Lyons E."/>
            <person name="Wicker T."/>
            <person name="Salzberg S.L."/>
            <person name="Devos K.M."/>
            <person name="Dvorak J."/>
        </authorList>
    </citation>
    <scope>NUCLEOTIDE SEQUENCE [LARGE SCALE GENOMIC DNA]</scope>
    <source>
        <strain evidence="7">cv. AL8/78</strain>
    </source>
</reference>
<keyword evidence="5" id="KW-0812">Transmembrane</keyword>
<name>A0A453P122_AEGTS</name>
<organism evidence="7 8">
    <name type="scientific">Aegilops tauschii subsp. strangulata</name>
    <name type="common">Goatgrass</name>
    <dbReference type="NCBI Taxonomy" id="200361"/>
    <lineage>
        <taxon>Eukaryota</taxon>
        <taxon>Viridiplantae</taxon>
        <taxon>Streptophyta</taxon>
        <taxon>Embryophyta</taxon>
        <taxon>Tracheophyta</taxon>
        <taxon>Spermatophyta</taxon>
        <taxon>Magnoliopsida</taxon>
        <taxon>Liliopsida</taxon>
        <taxon>Poales</taxon>
        <taxon>Poaceae</taxon>
        <taxon>BOP clade</taxon>
        <taxon>Pooideae</taxon>
        <taxon>Triticodae</taxon>
        <taxon>Triticeae</taxon>
        <taxon>Triticinae</taxon>
        <taxon>Aegilops</taxon>
    </lineage>
</organism>
<evidence type="ECO:0000313" key="8">
    <source>
        <dbReference type="Proteomes" id="UP000015105"/>
    </source>
</evidence>
<dbReference type="Gene3D" id="2.30.30.380">
    <property type="entry name" value="Zn-finger domain of Sec23/24"/>
    <property type="match status" value="1"/>
</dbReference>
<dbReference type="EnsemblPlants" id="AET6Gv20570500.17">
    <property type="protein sequence ID" value="AET6Gv20570500.17"/>
    <property type="gene ID" value="AET6Gv20570500"/>
</dbReference>
<accession>A0A453P122</accession>
<evidence type="ECO:0000256" key="3">
    <source>
        <dbReference type="ARBA" id="ARBA00022833"/>
    </source>
</evidence>
<dbReference type="AlphaFoldDB" id="A0A453P122"/>
<reference evidence="8" key="1">
    <citation type="journal article" date="2014" name="Science">
        <title>Ancient hybridizations among the ancestral genomes of bread wheat.</title>
        <authorList>
            <consortium name="International Wheat Genome Sequencing Consortium,"/>
            <person name="Marcussen T."/>
            <person name="Sandve S.R."/>
            <person name="Heier L."/>
            <person name="Spannagl M."/>
            <person name="Pfeifer M."/>
            <person name="Jakobsen K.S."/>
            <person name="Wulff B.B."/>
            <person name="Steuernagel B."/>
            <person name="Mayer K.F."/>
            <person name="Olsen O.A."/>
        </authorList>
    </citation>
    <scope>NUCLEOTIDE SEQUENCE [LARGE SCALE GENOMIC DNA]</scope>
    <source>
        <strain evidence="8">cv. AL8/78</strain>
    </source>
</reference>
<evidence type="ECO:0000256" key="1">
    <source>
        <dbReference type="ARBA" id="ARBA00022723"/>
    </source>
</evidence>
<dbReference type="SUPFAM" id="SSF90209">
    <property type="entry name" value="Ran binding protein zinc finger-like"/>
    <property type="match status" value="1"/>
</dbReference>
<dbReference type="GO" id="GO:0008270">
    <property type="term" value="F:zinc ion binding"/>
    <property type="evidence" value="ECO:0007669"/>
    <property type="project" value="UniProtKB-KW"/>
</dbReference>
<evidence type="ECO:0000256" key="4">
    <source>
        <dbReference type="SAM" id="MobiDB-lite"/>
    </source>
</evidence>
<evidence type="ECO:0000256" key="5">
    <source>
        <dbReference type="SAM" id="Phobius"/>
    </source>
</evidence>
<feature type="domain" description="RanBP2-type" evidence="6">
    <location>
        <begin position="137"/>
        <end position="156"/>
    </location>
</feature>
<keyword evidence="1" id="KW-0479">Metal-binding</keyword>
<evidence type="ECO:0000256" key="2">
    <source>
        <dbReference type="ARBA" id="ARBA00022771"/>
    </source>
</evidence>
<dbReference type="PROSITE" id="PS01358">
    <property type="entry name" value="ZF_RANBP2_1"/>
    <property type="match status" value="1"/>
</dbReference>
<feature type="transmembrane region" description="Helical" evidence="5">
    <location>
        <begin position="21"/>
        <end position="41"/>
    </location>
</feature>
<keyword evidence="8" id="KW-1185">Reference proteome</keyword>